<dbReference type="PANTHER" id="PTHR13016:SF0">
    <property type="entry name" value="AMME SYNDROME CANDIDATE GENE 1 PROTEIN"/>
    <property type="match status" value="1"/>
</dbReference>
<accession>A0A0F7SES5</accession>
<reference evidence="2" key="1">
    <citation type="submission" date="2014-08" db="EMBL/GenBank/DDBJ databases">
        <authorList>
            <person name="Sharma Rahul"/>
            <person name="Thines Marco"/>
        </authorList>
    </citation>
    <scope>NUCLEOTIDE SEQUENCE</scope>
</reference>
<proteinExistence type="predicted"/>
<dbReference type="EMBL" id="LN483167">
    <property type="protein sequence ID" value="CDZ97031.1"/>
    <property type="molecule type" value="Genomic_DNA"/>
</dbReference>
<dbReference type="InterPro" id="IPR023473">
    <property type="entry name" value="AMMECR1"/>
</dbReference>
<name>A0A0F7SES5_PHARH</name>
<organism evidence="2">
    <name type="scientific">Phaffia rhodozyma</name>
    <name type="common">Yeast</name>
    <name type="synonym">Xanthophyllomyces dendrorhous</name>
    <dbReference type="NCBI Taxonomy" id="264483"/>
    <lineage>
        <taxon>Eukaryota</taxon>
        <taxon>Fungi</taxon>
        <taxon>Dikarya</taxon>
        <taxon>Basidiomycota</taxon>
        <taxon>Agaricomycotina</taxon>
        <taxon>Tremellomycetes</taxon>
        <taxon>Cystofilobasidiales</taxon>
        <taxon>Mrakiaceae</taxon>
        <taxon>Phaffia</taxon>
    </lineage>
</organism>
<sequence length="213" mass="23785">MPSSDPPSTSVALQEHVFYCFDVLHAYLSSRGDDSQTISPRFPSPSEPYAIFVTWNTLRSGKEPRLRGCIGNFKPAPLADQLAQYAIISATEDGRFTPVRLSKLPDLGCGISILTPFEACKDPLDWEIGTHGIYITFRHPHTKRTLTATYLPQIASEQGWSKIETLQSAVHKAGFNGDLDQVWQPDQESTLSVQRYRSEKAEASWAEWQAARA</sequence>
<protein>
    <submittedName>
        <fullName evidence="2">Uncharacterized conserved protein, AMMECR1</fullName>
    </submittedName>
</protein>
<evidence type="ECO:0000313" key="2">
    <source>
        <dbReference type="EMBL" id="CDZ97031.1"/>
    </source>
</evidence>
<dbReference type="PANTHER" id="PTHR13016">
    <property type="entry name" value="AMMECR1 HOMOLOG"/>
    <property type="match status" value="1"/>
</dbReference>
<feature type="domain" description="AMMECR1" evidence="1">
    <location>
        <begin position="5"/>
        <end position="212"/>
    </location>
</feature>
<dbReference type="Pfam" id="PF01871">
    <property type="entry name" value="AMMECR1"/>
    <property type="match status" value="1"/>
</dbReference>
<evidence type="ECO:0000259" key="1">
    <source>
        <dbReference type="PROSITE" id="PS51112"/>
    </source>
</evidence>
<dbReference type="SUPFAM" id="SSF143447">
    <property type="entry name" value="AMMECR1-like"/>
    <property type="match status" value="1"/>
</dbReference>
<dbReference type="Gene3D" id="3.30.700.20">
    <property type="entry name" value="Hypothetical protein ph0010, domain 1"/>
    <property type="match status" value="1"/>
</dbReference>
<dbReference type="InterPro" id="IPR002733">
    <property type="entry name" value="AMMECR1_domain"/>
</dbReference>
<dbReference type="NCBIfam" id="TIGR00296">
    <property type="entry name" value="TIGR00296 family protein"/>
    <property type="match status" value="1"/>
</dbReference>
<dbReference type="InterPro" id="IPR036071">
    <property type="entry name" value="AMMECR1_dom_sf"/>
</dbReference>
<dbReference type="InterPro" id="IPR027485">
    <property type="entry name" value="AMMECR1_N"/>
</dbReference>
<dbReference type="PROSITE" id="PS51112">
    <property type="entry name" value="AMMECR1"/>
    <property type="match status" value="1"/>
</dbReference>
<dbReference type="AlphaFoldDB" id="A0A0F7SES5"/>